<evidence type="ECO:0000313" key="1">
    <source>
        <dbReference type="EMBL" id="GHI19484.1"/>
    </source>
</evidence>
<sequence>MTRLTDLPGEVTTLVAAILEALDLPLPSIEDADERKHYRVLEKRAQDVSIGLSMLLKYSDEMPVEEAVVYVRDWTKRHPATYTPFDVTKTEEKG</sequence>
<dbReference type="Proteomes" id="UP001052739">
    <property type="component" value="Unassembled WGS sequence"/>
</dbReference>
<comment type="caution">
    <text evidence="1">The sequence shown here is derived from an EMBL/GenBank/DDBJ whole genome shotgun (WGS) entry which is preliminary data.</text>
</comment>
<protein>
    <submittedName>
        <fullName evidence="1">Uncharacterized protein</fullName>
    </submittedName>
</protein>
<reference evidence="1" key="1">
    <citation type="submission" date="2024-05" db="EMBL/GenBank/DDBJ databases">
        <title>Whole genome shotgun sequence of Streptomyces hydrogenans NBRC 13475.</title>
        <authorList>
            <person name="Komaki H."/>
            <person name="Tamura T."/>
        </authorList>
    </citation>
    <scope>NUCLEOTIDE SEQUENCE</scope>
    <source>
        <strain evidence="1">NBRC 13475</strain>
    </source>
</reference>
<proteinExistence type="predicted"/>
<dbReference type="RefSeq" id="WP_190223008.1">
    <property type="nucleotide sequence ID" value="NZ_BNBS01000024.1"/>
</dbReference>
<dbReference type="EMBL" id="BNDW01000004">
    <property type="protein sequence ID" value="GHI19484.1"/>
    <property type="molecule type" value="Genomic_DNA"/>
</dbReference>
<keyword evidence="2" id="KW-1185">Reference proteome</keyword>
<name>A0ABQ3P379_9ACTN</name>
<organism evidence="1 2">
    <name type="scientific">Streptomyces hydrogenans</name>
    <dbReference type="NCBI Taxonomy" id="1873719"/>
    <lineage>
        <taxon>Bacteria</taxon>
        <taxon>Bacillati</taxon>
        <taxon>Actinomycetota</taxon>
        <taxon>Actinomycetes</taxon>
        <taxon>Kitasatosporales</taxon>
        <taxon>Streptomycetaceae</taxon>
        <taxon>Streptomyces</taxon>
    </lineage>
</organism>
<evidence type="ECO:0000313" key="2">
    <source>
        <dbReference type="Proteomes" id="UP001052739"/>
    </source>
</evidence>
<accession>A0ABQ3P379</accession>
<gene>
    <name evidence="1" type="ORF">Shyd_08550</name>
</gene>